<keyword evidence="3" id="KW-1185">Reference proteome</keyword>
<protein>
    <recommendedName>
        <fullName evidence="4">DDE Tnp4 domain-containing protein</fullName>
    </recommendedName>
</protein>
<feature type="compositionally biased region" description="Polar residues" evidence="1">
    <location>
        <begin position="14"/>
        <end position="23"/>
    </location>
</feature>
<comment type="caution">
    <text evidence="2">The sequence shown here is derived from an EMBL/GenBank/DDBJ whole genome shotgun (WGS) entry which is preliminary data.</text>
</comment>
<feature type="region of interest" description="Disordered" evidence="1">
    <location>
        <begin position="1"/>
        <end position="38"/>
    </location>
</feature>
<dbReference type="Proteomes" id="UP001530293">
    <property type="component" value="Unassembled WGS sequence"/>
</dbReference>
<gene>
    <name evidence="2" type="ORF">ACHAWU_010310</name>
</gene>
<evidence type="ECO:0000313" key="2">
    <source>
        <dbReference type="EMBL" id="KAL3769802.1"/>
    </source>
</evidence>
<reference evidence="2 3" key="1">
    <citation type="submission" date="2024-10" db="EMBL/GenBank/DDBJ databases">
        <title>Updated reference genomes for cyclostephanoid diatoms.</title>
        <authorList>
            <person name="Roberts W.R."/>
            <person name="Alverson A.J."/>
        </authorList>
    </citation>
    <scope>NUCLEOTIDE SEQUENCE [LARGE SCALE GENOMIC DNA]</scope>
    <source>
        <strain evidence="2 3">AJA232-27</strain>
    </source>
</reference>
<accession>A0ABD3N248</accession>
<sequence>MYSFRGQCDEEGNGLNTATTNREPGSGEGSPHHAPRQQTFLMPPWEEPRAASLSQVQRLDTSIMTSQDILAYGLMYVGFGRERQNVCEKTSVDRFKAHYGPDPWTVKDLMTDLINEFPSTCFKELLMGLNWLKLYDVEAVLAGRWGYSEVTCREKCRATVRHIQSFKEKMIRFDPSLFRSEETHIISVDCVNFITEEFRLNPSTEYFDHKSHSCGLKYQFAISIWRDHCVSINGPYPAGKYHDKALFCGAETMDESSDRWDRSALYFQIPDGKKAIGDSAYEGAPEKVTVKREGHPPNVFEFLDRAQNRQESYHSRLENYNILTHRFRHGKSTQDKMNLHKMAVEAVAVIVEYDMRYHPLFEVF</sequence>
<evidence type="ECO:0000313" key="3">
    <source>
        <dbReference type="Proteomes" id="UP001530293"/>
    </source>
</evidence>
<proteinExistence type="predicted"/>
<evidence type="ECO:0000256" key="1">
    <source>
        <dbReference type="SAM" id="MobiDB-lite"/>
    </source>
</evidence>
<organism evidence="2 3">
    <name type="scientific">Discostella pseudostelligera</name>
    <dbReference type="NCBI Taxonomy" id="259834"/>
    <lineage>
        <taxon>Eukaryota</taxon>
        <taxon>Sar</taxon>
        <taxon>Stramenopiles</taxon>
        <taxon>Ochrophyta</taxon>
        <taxon>Bacillariophyta</taxon>
        <taxon>Coscinodiscophyceae</taxon>
        <taxon>Thalassiosirophycidae</taxon>
        <taxon>Stephanodiscales</taxon>
        <taxon>Stephanodiscaceae</taxon>
        <taxon>Discostella</taxon>
    </lineage>
</organism>
<evidence type="ECO:0008006" key="4">
    <source>
        <dbReference type="Google" id="ProtNLM"/>
    </source>
</evidence>
<name>A0ABD3N248_9STRA</name>
<dbReference type="AlphaFoldDB" id="A0ABD3N248"/>
<dbReference type="EMBL" id="JALLBG020000050">
    <property type="protein sequence ID" value="KAL3769802.1"/>
    <property type="molecule type" value="Genomic_DNA"/>
</dbReference>